<dbReference type="OrthoDB" id="503668at2"/>
<reference evidence="3 4" key="1">
    <citation type="submission" date="2012-06" db="EMBL/GenBank/DDBJ databases">
        <title>Finished chromosome of genome of Crinalium epipsammum PCC 9333.</title>
        <authorList>
            <consortium name="US DOE Joint Genome Institute"/>
            <person name="Gugger M."/>
            <person name="Coursin T."/>
            <person name="Rippka R."/>
            <person name="Tandeau De Marsac N."/>
            <person name="Huntemann M."/>
            <person name="Wei C.-L."/>
            <person name="Han J."/>
            <person name="Detter J.C."/>
            <person name="Han C."/>
            <person name="Tapia R."/>
            <person name="Davenport K."/>
            <person name="Daligault H."/>
            <person name="Erkkila T."/>
            <person name="Gu W."/>
            <person name="Munk A.C.C."/>
            <person name="Teshima H."/>
            <person name="Xu Y."/>
            <person name="Chain P."/>
            <person name="Chen A."/>
            <person name="Krypides N."/>
            <person name="Mavromatis K."/>
            <person name="Markowitz V."/>
            <person name="Szeto E."/>
            <person name="Ivanova N."/>
            <person name="Mikhailova N."/>
            <person name="Ovchinnikova G."/>
            <person name="Pagani I."/>
            <person name="Pati A."/>
            <person name="Goodwin L."/>
            <person name="Peters L."/>
            <person name="Pitluck S."/>
            <person name="Woyke T."/>
            <person name="Kerfeld C."/>
        </authorList>
    </citation>
    <scope>NUCLEOTIDE SEQUENCE [LARGE SCALE GENOMIC DNA]</scope>
    <source>
        <strain evidence="3 4">PCC 9333</strain>
    </source>
</reference>
<dbReference type="RefSeq" id="WP_015201261.1">
    <property type="nucleotide sequence ID" value="NC_019753.1"/>
</dbReference>
<feature type="transmembrane region" description="Helical" evidence="2">
    <location>
        <begin position="156"/>
        <end position="177"/>
    </location>
</feature>
<name>K9VUH4_9CYAN</name>
<dbReference type="PATRIC" id="fig|1173022.3.peg.126"/>
<proteinExistence type="predicted"/>
<dbReference type="eggNOG" id="COG1357">
    <property type="taxonomic scope" value="Bacteria"/>
</dbReference>
<evidence type="ECO:0000256" key="1">
    <source>
        <dbReference type="SAM" id="MobiDB-lite"/>
    </source>
</evidence>
<dbReference type="InterPro" id="IPR051082">
    <property type="entry name" value="Pentapeptide-BTB/POZ_domain"/>
</dbReference>
<keyword evidence="2" id="KW-0472">Membrane</keyword>
<evidence type="ECO:0000313" key="4">
    <source>
        <dbReference type="Proteomes" id="UP000010472"/>
    </source>
</evidence>
<keyword evidence="2" id="KW-1133">Transmembrane helix</keyword>
<feature type="compositionally biased region" description="Polar residues" evidence="1">
    <location>
        <begin position="1"/>
        <end position="23"/>
    </location>
</feature>
<dbReference type="PANTHER" id="PTHR14136:SF17">
    <property type="entry name" value="BTB_POZ DOMAIN-CONTAINING PROTEIN KCTD9"/>
    <property type="match status" value="1"/>
</dbReference>
<feature type="region of interest" description="Disordered" evidence="1">
    <location>
        <begin position="1"/>
        <end position="24"/>
    </location>
</feature>
<organism evidence="3 4">
    <name type="scientific">Crinalium epipsammum PCC 9333</name>
    <dbReference type="NCBI Taxonomy" id="1173022"/>
    <lineage>
        <taxon>Bacteria</taxon>
        <taxon>Bacillati</taxon>
        <taxon>Cyanobacteriota</taxon>
        <taxon>Cyanophyceae</taxon>
        <taxon>Gomontiellales</taxon>
        <taxon>Gomontiellaceae</taxon>
        <taxon>Crinalium</taxon>
    </lineage>
</organism>
<keyword evidence="4" id="KW-1185">Reference proteome</keyword>
<dbReference type="STRING" id="1173022.Cri9333_0117"/>
<dbReference type="SUPFAM" id="SSF141571">
    <property type="entry name" value="Pentapeptide repeat-like"/>
    <property type="match status" value="1"/>
</dbReference>
<dbReference type="HOGENOM" id="CLU_047710_0_0_3"/>
<keyword evidence="2" id="KW-0812">Transmembrane</keyword>
<sequence>MTTQPDTNETNSPPDSPNGTGANHSALAQAVSNQPQVYRYSSTKMAGGNNYAYPQPPNSAFWITLSAIALMVLALAINNGWIGIPATIIALVFSLRILSPSFQALLDQLIFKEQRSQLFAIITATLAIASLLKFIGFYERLGIWSQQIHWDAVGSLAEWTGAVGQIFIAILAVYIAWQQYVISRDLTIEQNRLTNQQNVLTQQQTIDTYFQGISDLALDDQGFLEDWPQEQAFAEGRTAALLSSVDAGGKAKVLRFLSQSKLLTPLKRDRRLGRPILNGDGGYAEDRVYGVRVIDLGVMLAGADLANTDLRWTDLSEANLVNANLSGCDLVKANLSRTILYEAKLVGADFQRVRLFYGSVETASPRSRTEPPNYKTGEFTGAVVENADFTGVEGMSEEHRRYCCAWGGEKTRATIPGGCEGITNQLTMTNDR</sequence>
<gene>
    <name evidence="3" type="ORF">Cri9333_0117</name>
</gene>
<dbReference type="Gene3D" id="2.160.20.80">
    <property type="entry name" value="E3 ubiquitin-protein ligase SopA"/>
    <property type="match status" value="1"/>
</dbReference>
<dbReference type="Pfam" id="PF00805">
    <property type="entry name" value="Pentapeptide"/>
    <property type="match status" value="1"/>
</dbReference>
<dbReference type="InterPro" id="IPR001646">
    <property type="entry name" value="5peptide_repeat"/>
</dbReference>
<dbReference type="KEGG" id="cep:Cri9333_0117"/>
<dbReference type="PANTHER" id="PTHR14136">
    <property type="entry name" value="BTB_POZ DOMAIN-CONTAINING PROTEIN KCTD9"/>
    <property type="match status" value="1"/>
</dbReference>
<accession>K9VUH4</accession>
<evidence type="ECO:0000313" key="3">
    <source>
        <dbReference type="EMBL" id="AFZ11117.1"/>
    </source>
</evidence>
<evidence type="ECO:0000256" key="2">
    <source>
        <dbReference type="SAM" id="Phobius"/>
    </source>
</evidence>
<feature type="transmembrane region" description="Helical" evidence="2">
    <location>
        <begin position="60"/>
        <end position="77"/>
    </location>
</feature>
<dbReference type="EMBL" id="CP003620">
    <property type="protein sequence ID" value="AFZ11117.1"/>
    <property type="molecule type" value="Genomic_DNA"/>
</dbReference>
<protein>
    <submittedName>
        <fullName evidence="3">Pentapeptide repeat protein</fullName>
    </submittedName>
</protein>
<feature type="transmembrane region" description="Helical" evidence="2">
    <location>
        <begin position="83"/>
        <end position="106"/>
    </location>
</feature>
<dbReference type="Proteomes" id="UP000010472">
    <property type="component" value="Chromosome"/>
</dbReference>
<feature type="transmembrane region" description="Helical" evidence="2">
    <location>
        <begin position="118"/>
        <end position="136"/>
    </location>
</feature>
<dbReference type="AlphaFoldDB" id="K9VUH4"/>